<dbReference type="PROSITE" id="PS51698">
    <property type="entry name" value="U_BOX"/>
    <property type="match status" value="1"/>
</dbReference>
<dbReference type="SUPFAM" id="SSF48452">
    <property type="entry name" value="TPR-like"/>
    <property type="match status" value="1"/>
</dbReference>
<dbReference type="Pfam" id="PF00515">
    <property type="entry name" value="TPR_1"/>
    <property type="match status" value="1"/>
</dbReference>
<evidence type="ECO:0000256" key="8">
    <source>
        <dbReference type="ARBA" id="ARBA00044543"/>
    </source>
</evidence>
<dbReference type="InterPro" id="IPR045202">
    <property type="entry name" value="CHIP_RING-Ubox"/>
</dbReference>
<evidence type="ECO:0000256" key="1">
    <source>
        <dbReference type="ARBA" id="ARBA00000900"/>
    </source>
</evidence>
<name>A0A4P9X9E1_9FUNG</name>
<dbReference type="GO" id="GO:0051087">
    <property type="term" value="F:protein-folding chaperone binding"/>
    <property type="evidence" value="ECO:0007669"/>
    <property type="project" value="TreeGrafter"/>
</dbReference>
<dbReference type="AlphaFoldDB" id="A0A4P9X9E1"/>
<evidence type="ECO:0000259" key="10">
    <source>
        <dbReference type="PROSITE" id="PS51698"/>
    </source>
</evidence>
<keyword evidence="5" id="KW-0833">Ubl conjugation pathway</keyword>
<dbReference type="Gene3D" id="1.25.40.10">
    <property type="entry name" value="Tetratricopeptide repeat domain"/>
    <property type="match status" value="1"/>
</dbReference>
<comment type="catalytic activity">
    <reaction evidence="1">
        <text>S-ubiquitinyl-[E2 ubiquitin-conjugating enzyme]-L-cysteine + [acceptor protein]-L-lysine = [E2 ubiquitin-conjugating enzyme]-L-cysteine + N(6)-ubiquitinyl-[acceptor protein]-L-lysine.</text>
        <dbReference type="EC" id="2.3.2.27"/>
    </reaction>
</comment>
<dbReference type="GO" id="GO:0061630">
    <property type="term" value="F:ubiquitin protein ligase activity"/>
    <property type="evidence" value="ECO:0007669"/>
    <property type="project" value="UniProtKB-EC"/>
</dbReference>
<dbReference type="InterPro" id="IPR013083">
    <property type="entry name" value="Znf_RING/FYVE/PHD"/>
</dbReference>
<dbReference type="Gene3D" id="6.10.140.2020">
    <property type="match status" value="1"/>
</dbReference>
<dbReference type="GO" id="GO:0045862">
    <property type="term" value="P:positive regulation of proteolysis"/>
    <property type="evidence" value="ECO:0007669"/>
    <property type="project" value="TreeGrafter"/>
</dbReference>
<evidence type="ECO:0000256" key="3">
    <source>
        <dbReference type="ARBA" id="ARBA00022679"/>
    </source>
</evidence>
<dbReference type="SMART" id="SM00504">
    <property type="entry name" value="Ubox"/>
    <property type="match status" value="1"/>
</dbReference>
<gene>
    <name evidence="11" type="ORF">CXG81DRAFT_11403</name>
</gene>
<reference evidence="12" key="1">
    <citation type="journal article" date="2018" name="Nat. Microbiol.">
        <title>Leveraging single-cell genomics to expand the fungal tree of life.</title>
        <authorList>
            <person name="Ahrendt S.R."/>
            <person name="Quandt C.A."/>
            <person name="Ciobanu D."/>
            <person name="Clum A."/>
            <person name="Salamov A."/>
            <person name="Andreopoulos B."/>
            <person name="Cheng J.F."/>
            <person name="Woyke T."/>
            <person name="Pelin A."/>
            <person name="Henrissat B."/>
            <person name="Reynolds N.K."/>
            <person name="Benny G.L."/>
            <person name="Smith M.E."/>
            <person name="James T.Y."/>
            <person name="Grigoriev I.V."/>
        </authorList>
    </citation>
    <scope>NUCLEOTIDE SEQUENCE [LARGE SCALE GENOMIC DNA]</scope>
    <source>
        <strain evidence="12">ATCC 52028</strain>
    </source>
</reference>
<dbReference type="PANTHER" id="PTHR46803">
    <property type="entry name" value="E3 UBIQUITIN-PROTEIN LIGASE CHIP"/>
    <property type="match status" value="1"/>
</dbReference>
<evidence type="ECO:0000313" key="11">
    <source>
        <dbReference type="EMBL" id="RKP01915.1"/>
    </source>
</evidence>
<dbReference type="GO" id="GO:0006515">
    <property type="term" value="P:protein quality control for misfolded or incompletely synthesized proteins"/>
    <property type="evidence" value="ECO:0007669"/>
    <property type="project" value="TreeGrafter"/>
</dbReference>
<dbReference type="GO" id="GO:0071218">
    <property type="term" value="P:cellular response to misfolded protein"/>
    <property type="evidence" value="ECO:0007669"/>
    <property type="project" value="TreeGrafter"/>
</dbReference>
<dbReference type="OrthoDB" id="629492at2759"/>
<evidence type="ECO:0000256" key="2">
    <source>
        <dbReference type="ARBA" id="ARBA00012483"/>
    </source>
</evidence>
<dbReference type="EC" id="2.3.2.27" evidence="2"/>
<dbReference type="PANTHER" id="PTHR46803:SF2">
    <property type="entry name" value="E3 UBIQUITIN-PROTEIN LIGASE CHIP"/>
    <property type="match status" value="1"/>
</dbReference>
<accession>A0A4P9X9E1</accession>
<organism evidence="11 12">
    <name type="scientific">Caulochytrium protostelioides</name>
    <dbReference type="NCBI Taxonomy" id="1555241"/>
    <lineage>
        <taxon>Eukaryota</taxon>
        <taxon>Fungi</taxon>
        <taxon>Fungi incertae sedis</taxon>
        <taxon>Chytridiomycota</taxon>
        <taxon>Chytridiomycota incertae sedis</taxon>
        <taxon>Chytridiomycetes</taxon>
        <taxon>Caulochytriales</taxon>
        <taxon>Caulochytriaceae</taxon>
        <taxon>Caulochytrium</taxon>
    </lineage>
</organism>
<dbReference type="Pfam" id="PF04564">
    <property type="entry name" value="U-box"/>
    <property type="match status" value="1"/>
</dbReference>
<feature type="domain" description="U-box" evidence="10">
    <location>
        <begin position="202"/>
        <end position="276"/>
    </location>
</feature>
<dbReference type="InterPro" id="IPR019734">
    <property type="entry name" value="TPR_rpt"/>
</dbReference>
<dbReference type="InterPro" id="IPR011990">
    <property type="entry name" value="TPR-like_helical_dom_sf"/>
</dbReference>
<dbReference type="CDD" id="cd16654">
    <property type="entry name" value="RING-Ubox_CHIP"/>
    <property type="match status" value="1"/>
</dbReference>
<evidence type="ECO:0000256" key="6">
    <source>
        <dbReference type="ARBA" id="ARBA00022803"/>
    </source>
</evidence>
<dbReference type="SUPFAM" id="SSF57850">
    <property type="entry name" value="RING/U-box"/>
    <property type="match status" value="1"/>
</dbReference>
<dbReference type="EMBL" id="ML014157">
    <property type="protein sequence ID" value="RKP01915.1"/>
    <property type="molecule type" value="Genomic_DNA"/>
</dbReference>
<dbReference type="Proteomes" id="UP000274922">
    <property type="component" value="Unassembled WGS sequence"/>
</dbReference>
<evidence type="ECO:0000313" key="12">
    <source>
        <dbReference type="Proteomes" id="UP000274922"/>
    </source>
</evidence>
<dbReference type="GO" id="GO:0000209">
    <property type="term" value="P:protein polyubiquitination"/>
    <property type="evidence" value="ECO:0007669"/>
    <property type="project" value="TreeGrafter"/>
</dbReference>
<protein>
    <recommendedName>
        <fullName evidence="7">E3 ubiquitin-protein ligase CHIP</fullName>
        <ecNumber evidence="2">2.3.2.27</ecNumber>
    </recommendedName>
    <alternativeName>
        <fullName evidence="8">RING-type E3 ubiquitin transferase CHIP</fullName>
    </alternativeName>
</protein>
<dbReference type="Gene3D" id="3.30.40.10">
    <property type="entry name" value="Zinc/RING finger domain, C3HC4 (zinc finger)"/>
    <property type="match status" value="1"/>
</dbReference>
<dbReference type="InterPro" id="IPR041312">
    <property type="entry name" value="CHIP_TPR_N"/>
</dbReference>
<sequence length="279" mass="31750">MVRLDVAERHKIQGNEHFARGDYAAAIAEYSLAIIQSGARVTTYLTNRALAYLQLGDYDRCVDDCRKALELDPQCLKAHYRMGQALSHQPNHTQGALKALERAYRIAIEQKLDIADEIARQYRACKKTRWEVLEKSRRETETELYAYLCKMVNRDRERQLAQLSPDASDDDRLAINNAADHRLTQIQELYEAADPSNQLRPPPPDAFLGKISFEIMTDPVVAPSGITYDRTEIMSHLNQVGPFDPLARTPLSARDLYPNLALREVIDAYLAKNGWAVDY</sequence>
<dbReference type="SMART" id="SM00028">
    <property type="entry name" value="TPR"/>
    <property type="match status" value="3"/>
</dbReference>
<evidence type="ECO:0000256" key="9">
    <source>
        <dbReference type="PROSITE-ProRule" id="PRU00339"/>
    </source>
</evidence>
<dbReference type="GO" id="GO:0043161">
    <property type="term" value="P:proteasome-mediated ubiquitin-dependent protein catabolic process"/>
    <property type="evidence" value="ECO:0007669"/>
    <property type="project" value="TreeGrafter"/>
</dbReference>
<evidence type="ECO:0000256" key="4">
    <source>
        <dbReference type="ARBA" id="ARBA00022737"/>
    </source>
</evidence>
<keyword evidence="4" id="KW-0677">Repeat</keyword>
<keyword evidence="12" id="KW-1185">Reference proteome</keyword>
<keyword evidence="3" id="KW-0808">Transferase</keyword>
<dbReference type="GO" id="GO:0005737">
    <property type="term" value="C:cytoplasm"/>
    <property type="evidence" value="ECO:0007669"/>
    <property type="project" value="TreeGrafter"/>
</dbReference>
<dbReference type="STRING" id="1555241.A0A4P9X9E1"/>
<proteinExistence type="predicted"/>
<dbReference type="PROSITE" id="PS50005">
    <property type="entry name" value="TPR"/>
    <property type="match status" value="1"/>
</dbReference>
<feature type="repeat" description="TPR" evidence="9">
    <location>
        <begin position="42"/>
        <end position="75"/>
    </location>
</feature>
<keyword evidence="6 9" id="KW-0802">TPR repeat</keyword>
<evidence type="ECO:0000256" key="5">
    <source>
        <dbReference type="ARBA" id="ARBA00022786"/>
    </source>
</evidence>
<dbReference type="Pfam" id="PF18391">
    <property type="entry name" value="CHIP_TPR_N"/>
    <property type="match status" value="1"/>
</dbReference>
<evidence type="ECO:0000256" key="7">
    <source>
        <dbReference type="ARBA" id="ARBA00044534"/>
    </source>
</evidence>
<dbReference type="InterPro" id="IPR003613">
    <property type="entry name" value="Ubox_domain"/>
</dbReference>